<dbReference type="InterPro" id="IPR036761">
    <property type="entry name" value="TTHA0802/YceI-like_sf"/>
</dbReference>
<evidence type="ECO:0000259" key="2">
    <source>
        <dbReference type="SMART" id="SM00867"/>
    </source>
</evidence>
<dbReference type="InterPro" id="IPR007372">
    <property type="entry name" value="Lipid/polyisoprenoid-bd_YceI"/>
</dbReference>
<organism evidence="3 4">
    <name type="scientific">Chitinophaga parva</name>
    <dbReference type="NCBI Taxonomy" id="2169414"/>
    <lineage>
        <taxon>Bacteria</taxon>
        <taxon>Pseudomonadati</taxon>
        <taxon>Bacteroidota</taxon>
        <taxon>Chitinophagia</taxon>
        <taxon>Chitinophagales</taxon>
        <taxon>Chitinophagaceae</taxon>
        <taxon>Chitinophaga</taxon>
    </lineage>
</organism>
<accession>A0A2T7BE95</accession>
<dbReference type="Pfam" id="PF04264">
    <property type="entry name" value="YceI"/>
    <property type="match status" value="1"/>
</dbReference>
<dbReference type="Proteomes" id="UP000244450">
    <property type="component" value="Unassembled WGS sequence"/>
</dbReference>
<keyword evidence="1" id="KW-0812">Transmembrane</keyword>
<keyword evidence="1" id="KW-0472">Membrane</keyword>
<dbReference type="PANTHER" id="PTHR34406:SF1">
    <property type="entry name" value="PROTEIN YCEI"/>
    <property type="match status" value="1"/>
</dbReference>
<feature type="domain" description="Lipid/polyisoprenoid-binding YceI-like" evidence="2">
    <location>
        <begin position="68"/>
        <end position="247"/>
    </location>
</feature>
<sequence length="248" mass="27333">MQFWKKPYQALMMASILFGGIVFYGTACTHKDMVLPASYNGSGATDPTNYVTRGTDVITFSTTAGSGVFTFDKVHSNVMWETRFLGTGAILSGRFNWFGFNTFNFDEANPANTKFTAWVQLNQVNTGEPARDGGCLMTAFNTNTTADIPVNGEPVNDFNRALIQSKTVTYNPTENIYDVVCDFTFMGVTKEVKAKLGYSGKGTYPGTTNLLRGFDLRFSFSITDFPLKADQGEVNDKIDITANANFKQ</sequence>
<proteinExistence type="predicted"/>
<evidence type="ECO:0000313" key="4">
    <source>
        <dbReference type="Proteomes" id="UP000244450"/>
    </source>
</evidence>
<name>A0A2T7BE95_9BACT</name>
<keyword evidence="4" id="KW-1185">Reference proteome</keyword>
<protein>
    <recommendedName>
        <fullName evidence="2">Lipid/polyisoprenoid-binding YceI-like domain-containing protein</fullName>
    </recommendedName>
</protein>
<dbReference type="Gene3D" id="2.40.128.110">
    <property type="entry name" value="Lipid/polyisoprenoid-binding, YceI-like"/>
    <property type="match status" value="1"/>
</dbReference>
<evidence type="ECO:0000313" key="3">
    <source>
        <dbReference type="EMBL" id="PUZ23414.1"/>
    </source>
</evidence>
<dbReference type="SUPFAM" id="SSF101874">
    <property type="entry name" value="YceI-like"/>
    <property type="match status" value="1"/>
</dbReference>
<reference evidence="3 4" key="1">
    <citation type="submission" date="2018-04" db="EMBL/GenBank/DDBJ databases">
        <title>Chitinophaga fuyangensis sp. nov., isolated from soil in a chemical factory.</title>
        <authorList>
            <person name="Chen K."/>
        </authorList>
    </citation>
    <scope>NUCLEOTIDE SEQUENCE [LARGE SCALE GENOMIC DNA]</scope>
    <source>
        <strain evidence="3 4">LY-1</strain>
    </source>
</reference>
<dbReference type="PANTHER" id="PTHR34406">
    <property type="entry name" value="PROTEIN YCEI"/>
    <property type="match status" value="1"/>
</dbReference>
<dbReference type="OrthoDB" id="652838at2"/>
<dbReference type="SMART" id="SM00867">
    <property type="entry name" value="YceI"/>
    <property type="match status" value="1"/>
</dbReference>
<dbReference type="AlphaFoldDB" id="A0A2T7BE95"/>
<gene>
    <name evidence="3" type="ORF">DCC81_23845</name>
</gene>
<feature type="transmembrane region" description="Helical" evidence="1">
    <location>
        <begin position="7"/>
        <end position="27"/>
    </location>
</feature>
<keyword evidence="1" id="KW-1133">Transmembrane helix</keyword>
<evidence type="ECO:0000256" key="1">
    <source>
        <dbReference type="SAM" id="Phobius"/>
    </source>
</evidence>
<dbReference type="RefSeq" id="WP_108689217.1">
    <property type="nucleotide sequence ID" value="NZ_QCYK01000003.1"/>
</dbReference>
<dbReference type="EMBL" id="QCYK01000003">
    <property type="protein sequence ID" value="PUZ23414.1"/>
    <property type="molecule type" value="Genomic_DNA"/>
</dbReference>
<comment type="caution">
    <text evidence="3">The sequence shown here is derived from an EMBL/GenBank/DDBJ whole genome shotgun (WGS) entry which is preliminary data.</text>
</comment>